<organism evidence="1 2">
    <name type="scientific">Cellulomonas aerilata</name>
    <dbReference type="NCBI Taxonomy" id="515326"/>
    <lineage>
        <taxon>Bacteria</taxon>
        <taxon>Bacillati</taxon>
        <taxon>Actinomycetota</taxon>
        <taxon>Actinomycetes</taxon>
        <taxon>Micrococcales</taxon>
        <taxon>Cellulomonadaceae</taxon>
        <taxon>Cellulomonas</taxon>
    </lineage>
</organism>
<accession>A0A512DBN7</accession>
<keyword evidence="2" id="KW-1185">Reference proteome</keyword>
<dbReference type="Proteomes" id="UP000321181">
    <property type="component" value="Unassembled WGS sequence"/>
</dbReference>
<dbReference type="RefSeq" id="WP_146902481.1">
    <property type="nucleotide sequence ID" value="NZ_BAAARM010000009.1"/>
</dbReference>
<dbReference type="InterPro" id="IPR014729">
    <property type="entry name" value="Rossmann-like_a/b/a_fold"/>
</dbReference>
<dbReference type="OrthoDB" id="5184682at2"/>
<protein>
    <recommendedName>
        <fullName evidence="3">UspA domain-containing protein</fullName>
    </recommendedName>
</protein>
<name>A0A512DBN7_9CELL</name>
<evidence type="ECO:0000313" key="1">
    <source>
        <dbReference type="EMBL" id="GEO33865.1"/>
    </source>
</evidence>
<dbReference type="Gene3D" id="3.40.50.620">
    <property type="entry name" value="HUPs"/>
    <property type="match status" value="1"/>
</dbReference>
<dbReference type="EMBL" id="BJYY01000012">
    <property type="protein sequence ID" value="GEO33865.1"/>
    <property type="molecule type" value="Genomic_DNA"/>
</dbReference>
<proteinExistence type="predicted"/>
<dbReference type="AlphaFoldDB" id="A0A512DBN7"/>
<evidence type="ECO:0008006" key="3">
    <source>
        <dbReference type="Google" id="ProtNLM"/>
    </source>
</evidence>
<evidence type="ECO:0000313" key="2">
    <source>
        <dbReference type="Proteomes" id="UP000321181"/>
    </source>
</evidence>
<comment type="caution">
    <text evidence="1">The sequence shown here is derived from an EMBL/GenBank/DDBJ whole genome shotgun (WGS) entry which is preliminary data.</text>
</comment>
<gene>
    <name evidence="1" type="ORF">CAE01nite_15900</name>
</gene>
<dbReference type="SUPFAM" id="SSF52402">
    <property type="entry name" value="Adenine nucleotide alpha hydrolases-like"/>
    <property type="match status" value="1"/>
</dbReference>
<reference evidence="1 2" key="1">
    <citation type="submission" date="2019-07" db="EMBL/GenBank/DDBJ databases">
        <title>Whole genome shotgun sequence of Cellulomonas aerilata NBRC 106308.</title>
        <authorList>
            <person name="Hosoyama A."/>
            <person name="Uohara A."/>
            <person name="Ohji S."/>
            <person name="Ichikawa N."/>
        </authorList>
    </citation>
    <scope>NUCLEOTIDE SEQUENCE [LARGE SCALE GENOMIC DNA]</scope>
    <source>
        <strain evidence="1 2">NBRC 106308</strain>
    </source>
</reference>
<sequence>MAHRVLLVANRTLGSEEVAAAVRERVAAGGTELWIVVPVEVPQGQGAVSVAGAAPAGEILPVRNRAPDARAYDLAERRLQEARDRFGALGVPVGGEVGDVDPFKAVSTAMGRHEFAEVVVSTLPRAVSHWLRVDLPSRVHRRFKVPVTTVTGRDA</sequence>